<proteinExistence type="predicted"/>
<dbReference type="PANTHER" id="PTHR47098:SF1">
    <property type="entry name" value="PFKB FAMILY CARBOHYDRATE KINASE SUPERFAMILY (AFU_ORTHOLOGUE AFUA_4G09500)"/>
    <property type="match status" value="1"/>
</dbReference>
<sequence length="289" mass="31156">MDIPEIIFTSLGLVVLDEIRFSNKKPLTNVLGGSGAYATLGARLFLSHPQSSSVGLVIRAGKDFPETTKALLDSWGVALTMQKEVDRLATRGLLEYKDTTFGPKDFQYTTPVLAGGNVQNFVEAAGLVDVFSPNHIELARIFGEAVGSLFKGKIEQLALKIVARDVGQEGKGAVIIRAGEHGCLIAKKNMSPLWLPPYYDMADNQRNKVIDPTGAGNAFLGAYAVGYAKTRSVIQAACYGSVGASFALEQVGMPVKSDEGGCELWNEVHVQSRLQEYMSRREVAAILEG</sequence>
<keyword evidence="3" id="KW-1185">Reference proteome</keyword>
<dbReference type="SUPFAM" id="SSF53613">
    <property type="entry name" value="Ribokinase-like"/>
    <property type="match status" value="1"/>
</dbReference>
<reference evidence="2" key="2">
    <citation type="journal article" date="2023" name="IMA Fungus">
        <title>Comparative genomic study of the Penicillium genus elucidates a diverse pangenome and 15 lateral gene transfer events.</title>
        <authorList>
            <person name="Petersen C."/>
            <person name="Sorensen T."/>
            <person name="Nielsen M.R."/>
            <person name="Sondergaard T.E."/>
            <person name="Sorensen J.L."/>
            <person name="Fitzpatrick D.A."/>
            <person name="Frisvad J.C."/>
            <person name="Nielsen K.L."/>
        </authorList>
    </citation>
    <scope>NUCLEOTIDE SEQUENCE</scope>
    <source>
        <strain evidence="2">IBT 30761</strain>
    </source>
</reference>
<evidence type="ECO:0000313" key="2">
    <source>
        <dbReference type="EMBL" id="KAJ5102698.1"/>
    </source>
</evidence>
<dbReference type="PANTHER" id="PTHR47098">
    <property type="entry name" value="PROTEIN MAK32"/>
    <property type="match status" value="1"/>
</dbReference>
<comment type="caution">
    <text evidence="2">The sequence shown here is derived from an EMBL/GenBank/DDBJ whole genome shotgun (WGS) entry which is preliminary data.</text>
</comment>
<evidence type="ECO:0000313" key="3">
    <source>
        <dbReference type="Proteomes" id="UP001149074"/>
    </source>
</evidence>
<dbReference type="Gene3D" id="3.40.1190.20">
    <property type="match status" value="2"/>
</dbReference>
<feature type="domain" description="Carbohydrate kinase PfkB" evidence="1">
    <location>
        <begin position="120"/>
        <end position="252"/>
    </location>
</feature>
<evidence type="ECO:0000259" key="1">
    <source>
        <dbReference type="Pfam" id="PF00294"/>
    </source>
</evidence>
<protein>
    <recommendedName>
        <fullName evidence="1">Carbohydrate kinase PfkB domain-containing protein</fullName>
    </recommendedName>
</protein>
<organism evidence="2 3">
    <name type="scientific">Penicillium argentinense</name>
    <dbReference type="NCBI Taxonomy" id="1131581"/>
    <lineage>
        <taxon>Eukaryota</taxon>
        <taxon>Fungi</taxon>
        <taxon>Dikarya</taxon>
        <taxon>Ascomycota</taxon>
        <taxon>Pezizomycotina</taxon>
        <taxon>Eurotiomycetes</taxon>
        <taxon>Eurotiomycetidae</taxon>
        <taxon>Eurotiales</taxon>
        <taxon>Aspergillaceae</taxon>
        <taxon>Penicillium</taxon>
    </lineage>
</organism>
<reference evidence="2" key="1">
    <citation type="submission" date="2022-11" db="EMBL/GenBank/DDBJ databases">
        <authorList>
            <person name="Petersen C."/>
        </authorList>
    </citation>
    <scope>NUCLEOTIDE SEQUENCE</scope>
    <source>
        <strain evidence="2">IBT 30761</strain>
    </source>
</reference>
<dbReference type="GeneID" id="81354700"/>
<dbReference type="InterPro" id="IPR029056">
    <property type="entry name" value="Ribokinase-like"/>
</dbReference>
<dbReference type="RefSeq" id="XP_056476078.1">
    <property type="nucleotide sequence ID" value="XM_056615721.1"/>
</dbReference>
<dbReference type="Pfam" id="PF00294">
    <property type="entry name" value="PfkB"/>
    <property type="match status" value="1"/>
</dbReference>
<accession>A0A9W9FM22</accession>
<dbReference type="OrthoDB" id="497927at2759"/>
<dbReference type="Proteomes" id="UP001149074">
    <property type="component" value="Unassembled WGS sequence"/>
</dbReference>
<dbReference type="EMBL" id="JAPQKI010000004">
    <property type="protein sequence ID" value="KAJ5102698.1"/>
    <property type="molecule type" value="Genomic_DNA"/>
</dbReference>
<dbReference type="InterPro" id="IPR011611">
    <property type="entry name" value="PfkB_dom"/>
</dbReference>
<gene>
    <name evidence="2" type="ORF">N7532_003227</name>
</gene>
<dbReference type="AlphaFoldDB" id="A0A9W9FM22"/>
<name>A0A9W9FM22_9EURO</name>